<evidence type="ECO:0000313" key="2">
    <source>
        <dbReference type="Proteomes" id="UP000682204"/>
    </source>
</evidence>
<organism evidence="1 2">
    <name type="scientific">Aminirod propionatiphilus</name>
    <dbReference type="NCBI Taxonomy" id="3415223"/>
    <lineage>
        <taxon>Bacteria</taxon>
        <taxon>Thermotogati</taxon>
        <taxon>Synergistota</taxon>
        <taxon>Synergistia</taxon>
        <taxon>Synergistales</taxon>
        <taxon>Aminiphilaceae</taxon>
        <taxon>Aminirod</taxon>
    </lineage>
</organism>
<proteinExistence type="predicted"/>
<evidence type="ECO:0000313" key="1">
    <source>
        <dbReference type="EMBL" id="QVL35744.1"/>
    </source>
</evidence>
<name>A0ACD1DUH4_9BACT</name>
<accession>A0ACD1DUH4</accession>
<keyword evidence="2" id="KW-1185">Reference proteome</keyword>
<protein>
    <submittedName>
        <fullName evidence="1">Transposase</fullName>
    </submittedName>
</protein>
<dbReference type="Proteomes" id="UP000682204">
    <property type="component" value="Chromosome"/>
</dbReference>
<sequence length="78" mass="8903">MRKGARKSYSAEFKAQAILKLLEEQKSLSELASAYEVHPPLLTKRRMEALGTCPRFLRTPEGRGRTKRRTSSKISTPR</sequence>
<reference evidence="1" key="1">
    <citation type="submission" date="2021-05" db="EMBL/GenBank/DDBJ databases">
        <title>An isolated secondary fermenter in methanogenic hydrocarbon-degrading communities.</title>
        <authorList>
            <person name="Liu Y.-F."/>
            <person name="Liu Z.-l."/>
        </authorList>
    </citation>
    <scope>NUCLEOTIDE SEQUENCE</scope>
    <source>
        <strain evidence="1">L-13</strain>
    </source>
</reference>
<gene>
    <name evidence="1" type="ORF">KIH16_11360</name>
</gene>
<dbReference type="EMBL" id="CP074691">
    <property type="protein sequence ID" value="QVL35744.1"/>
    <property type="molecule type" value="Genomic_DNA"/>
</dbReference>